<dbReference type="PANTHER" id="PTHR22642:SF2">
    <property type="entry name" value="PROTEIN LONG AFTER FAR-RED 3"/>
    <property type="match status" value="1"/>
</dbReference>
<proteinExistence type="predicted"/>
<dbReference type="Pfam" id="PF07969">
    <property type="entry name" value="Amidohydro_3"/>
    <property type="match status" value="1"/>
</dbReference>
<keyword evidence="2" id="KW-0378">Hydrolase</keyword>
<dbReference type="InterPro" id="IPR011059">
    <property type="entry name" value="Metal-dep_hydrolase_composite"/>
</dbReference>
<evidence type="ECO:0000313" key="3">
    <source>
        <dbReference type="Proteomes" id="UP000199727"/>
    </source>
</evidence>
<dbReference type="SUPFAM" id="SSF51338">
    <property type="entry name" value="Composite domain of metallo-dependent hydrolases"/>
    <property type="match status" value="1"/>
</dbReference>
<accession>A0A854QMG0</accession>
<dbReference type="SUPFAM" id="SSF51556">
    <property type="entry name" value="Metallo-dependent hydrolases"/>
    <property type="match status" value="1"/>
</dbReference>
<dbReference type="OrthoDB" id="3501663at2759"/>
<feature type="domain" description="Amidohydrolase 3" evidence="1">
    <location>
        <begin position="58"/>
        <end position="502"/>
    </location>
</feature>
<comment type="caution">
    <text evidence="2">The sequence shown here is derived from an EMBL/GenBank/DDBJ whole genome shotgun (WGS) entry which is preliminary data.</text>
</comment>
<dbReference type="Gene3D" id="3.20.20.140">
    <property type="entry name" value="Metal-dependent hydrolases"/>
    <property type="match status" value="1"/>
</dbReference>
<reference evidence="2 3" key="1">
    <citation type="submission" date="2017-06" db="EMBL/GenBank/DDBJ databases">
        <title>Global population genomics of the pathogenic fungus Cryptococcus neoformans var. grubii.</title>
        <authorList>
            <person name="Cuomo C."/>
            <person name="Litvintseva A."/>
            <person name="Chen Y."/>
            <person name="Young S."/>
            <person name="Zeng Q."/>
            <person name="Chapman S."/>
            <person name="Gujja S."/>
            <person name="Saif S."/>
            <person name="Birren B."/>
        </authorList>
    </citation>
    <scope>NUCLEOTIDE SEQUENCE [LARGE SCALE GENOMIC DNA]</scope>
    <source>
        <strain evidence="2 3">Tu259-1</strain>
    </source>
</reference>
<evidence type="ECO:0000313" key="2">
    <source>
        <dbReference type="EMBL" id="OXG23821.1"/>
    </source>
</evidence>
<dbReference type="GO" id="GO:0016810">
    <property type="term" value="F:hydrolase activity, acting on carbon-nitrogen (but not peptide) bonds"/>
    <property type="evidence" value="ECO:0007669"/>
    <property type="project" value="InterPro"/>
</dbReference>
<protein>
    <submittedName>
        <fullName evidence="2">Amidohydrolase 3</fullName>
    </submittedName>
</protein>
<dbReference type="PANTHER" id="PTHR22642">
    <property type="entry name" value="IMIDAZOLONEPROPIONASE"/>
    <property type="match status" value="1"/>
</dbReference>
<dbReference type="Gene3D" id="3.10.310.70">
    <property type="match status" value="1"/>
</dbReference>
<name>A0A854QMG0_CRYNE</name>
<sequence length="508" mass="56641">MSKTTFLRNASLVGYSDNTTYSVLIKDGKVVAIRETDAGDIEVADETIDVKELDSSWVSPSLIDWHTHTKLNALHNHRLNLQTAKTAQEVLDRVAAAIQDPKYEPKYDANFCGINLRNAEWPDPEKLTRLSLDNISTERPIFLFFNGYHSICANSLGLKLGGYEPEGHNGYLYEGDAFELSRVIGNVDAEAIDKWIMEEAKYAATLGITEIVDLEWELNIPNWQRRYKKGFRTLRVHVGMYTEHLPYSIERGWKSGDDVPETNGLIKVGPFKIVTDGSLGSQTAFCHEPYPGSTDNYGMLAYKPEALSELIKRGTDNGFKLAIHAIGDHANQLTLQTLAKAEKKVHPGSTIEHAQLLSFEDLPLFRSLGVIASIQPCHLVDDRDLCHKFWPGREHRAYPFRWLVDAGVPIKLGSDCPVAPLQPWEAIAVAMTRAAEGDEHNPFCKEQIIDLEVAWRASTSNGKPKLEVGDRADLCILSASPLKCDAAGIRAMKVKGTMLGGDWTHRTF</sequence>
<dbReference type="Proteomes" id="UP000199727">
    <property type="component" value="Unassembled WGS sequence"/>
</dbReference>
<organism evidence="2 3">
    <name type="scientific">Cryptococcus neoformans Tu259-1</name>
    <dbReference type="NCBI Taxonomy" id="1230072"/>
    <lineage>
        <taxon>Eukaryota</taxon>
        <taxon>Fungi</taxon>
        <taxon>Dikarya</taxon>
        <taxon>Basidiomycota</taxon>
        <taxon>Agaricomycotina</taxon>
        <taxon>Tremellomycetes</taxon>
        <taxon>Tremellales</taxon>
        <taxon>Cryptococcaceae</taxon>
        <taxon>Cryptococcus</taxon>
        <taxon>Cryptococcus neoformans species complex</taxon>
    </lineage>
</organism>
<dbReference type="InterPro" id="IPR032466">
    <property type="entry name" value="Metal_Hydrolase"/>
</dbReference>
<evidence type="ECO:0000259" key="1">
    <source>
        <dbReference type="Pfam" id="PF07969"/>
    </source>
</evidence>
<dbReference type="EMBL" id="AMKT01000034">
    <property type="protein sequence ID" value="OXG23821.1"/>
    <property type="molecule type" value="Genomic_DNA"/>
</dbReference>
<gene>
    <name evidence="2" type="ORF">C361_02360</name>
</gene>
<dbReference type="AlphaFoldDB" id="A0A854QMG0"/>
<dbReference type="InterPro" id="IPR013108">
    <property type="entry name" value="Amidohydro_3"/>
</dbReference>
<dbReference type="Gene3D" id="2.30.40.10">
    <property type="entry name" value="Urease, subunit C, domain 1"/>
    <property type="match status" value="1"/>
</dbReference>